<keyword evidence="3" id="KW-0012">Acyltransferase</keyword>
<dbReference type="InterPro" id="IPR014030">
    <property type="entry name" value="Ketoacyl_synth_N"/>
</dbReference>
<dbReference type="Pfam" id="PF02801">
    <property type="entry name" value="Ketoacyl-synt_C"/>
    <property type="match status" value="1"/>
</dbReference>
<dbReference type="PROSITE" id="PS52004">
    <property type="entry name" value="KS3_2"/>
    <property type="match status" value="1"/>
</dbReference>
<evidence type="ECO:0000256" key="3">
    <source>
        <dbReference type="ARBA" id="ARBA00023315"/>
    </source>
</evidence>
<comment type="similarity">
    <text evidence="1 4">Belongs to the thiolase-like superfamily. Beta-ketoacyl-ACP synthases family.</text>
</comment>
<dbReference type="CDD" id="cd00834">
    <property type="entry name" value="KAS_I_II"/>
    <property type="match status" value="1"/>
</dbReference>
<protein>
    <submittedName>
        <fullName evidence="6">Beta-ketoacyl-[acyl-carrier-protein] synthase family protein</fullName>
    </submittedName>
</protein>
<gene>
    <name evidence="6" type="ORF">ACKI18_00150</name>
</gene>
<dbReference type="PROSITE" id="PS00606">
    <property type="entry name" value="KS3_1"/>
    <property type="match status" value="1"/>
</dbReference>
<evidence type="ECO:0000256" key="4">
    <source>
        <dbReference type="RuleBase" id="RU003694"/>
    </source>
</evidence>
<name>A0ABW9HH37_9ACTN</name>
<dbReference type="Gene3D" id="3.40.47.10">
    <property type="match status" value="1"/>
</dbReference>
<dbReference type="EMBL" id="JBJVNI010000001">
    <property type="protein sequence ID" value="MFM9607116.1"/>
    <property type="molecule type" value="Genomic_DNA"/>
</dbReference>
<reference evidence="6 7" key="1">
    <citation type="submission" date="2024-12" db="EMBL/GenBank/DDBJ databases">
        <title>Forecasting of Potato common scab and diversities of Pathogenic streptomyces spp. in china.</title>
        <authorList>
            <person name="Handique U."/>
            <person name="Wu J."/>
        </authorList>
    </citation>
    <scope>NUCLEOTIDE SEQUENCE [LARGE SCALE GENOMIC DNA]</scope>
    <source>
        <strain evidence="6 7">ZRIMU1530</strain>
    </source>
</reference>
<comment type="caution">
    <text evidence="6">The sequence shown here is derived from an EMBL/GenBank/DDBJ whole genome shotgun (WGS) entry which is preliminary data.</text>
</comment>
<keyword evidence="2 4" id="KW-0808">Transferase</keyword>
<dbReference type="InterPro" id="IPR000794">
    <property type="entry name" value="Beta-ketoacyl_synthase"/>
</dbReference>
<dbReference type="InterPro" id="IPR018201">
    <property type="entry name" value="Ketoacyl_synth_AS"/>
</dbReference>
<accession>A0ABW9HH37</accession>
<evidence type="ECO:0000313" key="7">
    <source>
        <dbReference type="Proteomes" id="UP001631957"/>
    </source>
</evidence>
<evidence type="ECO:0000313" key="6">
    <source>
        <dbReference type="EMBL" id="MFM9607116.1"/>
    </source>
</evidence>
<feature type="domain" description="Ketosynthase family 3 (KS3)" evidence="5">
    <location>
        <begin position="11"/>
        <end position="414"/>
    </location>
</feature>
<dbReference type="InterPro" id="IPR016039">
    <property type="entry name" value="Thiolase-like"/>
</dbReference>
<keyword evidence="7" id="KW-1185">Reference proteome</keyword>
<dbReference type="InterPro" id="IPR020841">
    <property type="entry name" value="PKS_Beta-ketoAc_synthase_dom"/>
</dbReference>
<dbReference type="PANTHER" id="PTHR11712">
    <property type="entry name" value="POLYKETIDE SYNTHASE-RELATED"/>
    <property type="match status" value="1"/>
</dbReference>
<evidence type="ECO:0000256" key="1">
    <source>
        <dbReference type="ARBA" id="ARBA00008467"/>
    </source>
</evidence>
<dbReference type="SUPFAM" id="SSF53901">
    <property type="entry name" value="Thiolase-like"/>
    <property type="match status" value="2"/>
</dbReference>
<dbReference type="PANTHER" id="PTHR11712:SF347">
    <property type="entry name" value="BETA KETOACYL-ACYL CARRIER PROTEIN SYNTHASE"/>
    <property type="match status" value="1"/>
</dbReference>
<evidence type="ECO:0000256" key="2">
    <source>
        <dbReference type="ARBA" id="ARBA00022679"/>
    </source>
</evidence>
<sequence length="415" mass="43053">MTTTTRAPVHHEDTVVTGLGLVAASGIGVEAGWNGLLEGRPTATHDPLLAGMPVDFSCRVPGFDGADRLGHRLARRLDRGTQLALVAVHEALADAGLDHAFWEPARVAVVLGVGSNSLQHYPEAFGRLAAGQPQRISPLMITRSVPSMVPAEIALQIDARGPNLAVSTACSSGTAALGVARDLLRGGSCDIAVCGGAEATHQAIYSATFGQIRALSTRKHDPAGASRPFDRDRDGFVLAEGAGVLVLERAGHAAGRGARVRARLAGFGSSCDAYHSAAPHPDGRGAVQAIRGAIRDAGLVPEEIGHVNAHGTSTPLNDTVECRALREVFRHPPAVTAPKSVLGHALGAAGGIEAVCSVLTLERHAVPPTANLDCQDPDIDLDIVTKVPRRLRAEAVMSNSFGFGGQNAVAVFTRP</sequence>
<dbReference type="SMART" id="SM00825">
    <property type="entry name" value="PKS_KS"/>
    <property type="match status" value="1"/>
</dbReference>
<dbReference type="InterPro" id="IPR014031">
    <property type="entry name" value="Ketoacyl_synth_C"/>
</dbReference>
<organism evidence="6 7">
    <name type="scientific">Streptomyces niveiscabiei</name>
    <dbReference type="NCBI Taxonomy" id="164115"/>
    <lineage>
        <taxon>Bacteria</taxon>
        <taxon>Bacillati</taxon>
        <taxon>Actinomycetota</taxon>
        <taxon>Actinomycetes</taxon>
        <taxon>Kitasatosporales</taxon>
        <taxon>Streptomycetaceae</taxon>
        <taxon>Streptomyces</taxon>
    </lineage>
</organism>
<dbReference type="NCBIfam" id="NF005589">
    <property type="entry name" value="PRK07314.1"/>
    <property type="match status" value="1"/>
</dbReference>
<dbReference type="RefSeq" id="WP_409119943.1">
    <property type="nucleotide sequence ID" value="NZ_JBJVNI010000001.1"/>
</dbReference>
<dbReference type="Proteomes" id="UP001631957">
    <property type="component" value="Unassembled WGS sequence"/>
</dbReference>
<dbReference type="Pfam" id="PF00109">
    <property type="entry name" value="ketoacyl-synt"/>
    <property type="match status" value="1"/>
</dbReference>
<proteinExistence type="inferred from homology"/>
<evidence type="ECO:0000259" key="5">
    <source>
        <dbReference type="PROSITE" id="PS52004"/>
    </source>
</evidence>